<feature type="domain" description="GFO/IDH/MocA-like oxidoreductase" evidence="3">
    <location>
        <begin position="136"/>
        <end position="263"/>
    </location>
</feature>
<evidence type="ECO:0000313" key="4">
    <source>
        <dbReference type="EMBL" id="ABG65519.1"/>
    </source>
</evidence>
<dbReference type="InterPro" id="IPR050463">
    <property type="entry name" value="Gfo/Idh/MocA_oxidrdct_glycsds"/>
</dbReference>
<dbReference type="PANTHER" id="PTHR43818:SF11">
    <property type="entry name" value="BCDNA.GH03377"/>
    <property type="match status" value="1"/>
</dbReference>
<dbReference type="Pfam" id="PF22725">
    <property type="entry name" value="GFO_IDH_MocA_C3"/>
    <property type="match status" value="1"/>
</dbReference>
<gene>
    <name evidence="4" type="ordered locus">Meso_4491</name>
</gene>
<evidence type="ECO:0000256" key="1">
    <source>
        <dbReference type="ARBA" id="ARBA00023002"/>
    </source>
</evidence>
<keyword evidence="4" id="KW-0614">Plasmid</keyword>
<dbReference type="SUPFAM" id="SSF51735">
    <property type="entry name" value="NAD(P)-binding Rossmann-fold domains"/>
    <property type="match status" value="1"/>
</dbReference>
<dbReference type="Pfam" id="PF01408">
    <property type="entry name" value="GFO_IDH_MocA"/>
    <property type="match status" value="1"/>
</dbReference>
<protein>
    <submittedName>
        <fullName evidence="4">Oxidoreductase-like protein</fullName>
    </submittedName>
</protein>
<dbReference type="InterPro" id="IPR036291">
    <property type="entry name" value="NAD(P)-bd_dom_sf"/>
</dbReference>
<sequence>MAEHSFTFAIIGIDHRHIYEMTGGMIAAGGRCKGWWSEGDPEPLAGFQKRFPELERVTHRQSLIEDPEVDLILTAARFDQRAVIAIEAMRNGKDVMTDKPGCTTADDLATLRRTAAETGRIWSVNFSERFQVAAAQQALDLVQQGAIGRVLQTVGLGPHRMNAPLRPDWFFDKAVYGGILCDIASHQIDQFLVFTGSTDAEIVAATAGNMANPDYPQFEDFGEVLLRSDRGHGYIRVDWFTPDGLPTWGDGRLTILGTEGYIELRKYVDIAGRPGKDHLFLVNGSSCEHIDCSGVKLRYFDRLAADLRDRTETAMPQEHAFKVTELALEAQKIARPAAG</sequence>
<dbReference type="SUPFAM" id="SSF55347">
    <property type="entry name" value="Glyceraldehyde-3-phosphate dehydrogenase-like, C-terminal domain"/>
    <property type="match status" value="1"/>
</dbReference>
<reference evidence="4" key="1">
    <citation type="submission" date="2006-06" db="EMBL/GenBank/DDBJ databases">
        <title>Complete sequence of Plasmid 2 of Chelativorans sp. BNC1.</title>
        <authorList>
            <consortium name="US DOE Joint Genome Institute"/>
            <person name="Copeland A."/>
            <person name="Lucas S."/>
            <person name="Lapidus A."/>
            <person name="Barry K."/>
            <person name="Detter J.C."/>
            <person name="Glavina del Rio T."/>
            <person name="Hammon N."/>
            <person name="Israni S."/>
            <person name="Dalin E."/>
            <person name="Tice H."/>
            <person name="Pitluck S."/>
            <person name="Chertkov O."/>
            <person name="Brettin T."/>
            <person name="Bruce D."/>
            <person name="Han C."/>
            <person name="Tapia R."/>
            <person name="Gilna P."/>
            <person name="Schmutz J."/>
            <person name="Larimer F."/>
            <person name="Land M."/>
            <person name="Hauser L."/>
            <person name="Kyrpides N."/>
            <person name="Mikhailova N."/>
            <person name="Richardson P."/>
        </authorList>
    </citation>
    <scope>NUCLEOTIDE SEQUENCE</scope>
    <source>
        <strain evidence="4">BNC1</strain>
        <plasmid evidence="4">2</plasmid>
    </source>
</reference>
<dbReference type="EMBL" id="CP000391">
    <property type="protein sequence ID" value="ABG65519.1"/>
    <property type="molecule type" value="Genomic_DNA"/>
</dbReference>
<keyword evidence="1" id="KW-0560">Oxidoreductase</keyword>
<name>Q11AQ6_CHESB</name>
<dbReference type="Gene3D" id="3.30.360.10">
    <property type="entry name" value="Dihydrodipicolinate Reductase, domain 2"/>
    <property type="match status" value="1"/>
</dbReference>
<evidence type="ECO:0000259" key="3">
    <source>
        <dbReference type="Pfam" id="PF22725"/>
    </source>
</evidence>
<dbReference type="HOGENOM" id="CLU_052964_0_0_5"/>
<dbReference type="PANTHER" id="PTHR43818">
    <property type="entry name" value="BCDNA.GH03377"/>
    <property type="match status" value="1"/>
</dbReference>
<dbReference type="KEGG" id="mes:Meso_4491"/>
<feature type="domain" description="Gfo/Idh/MocA-like oxidoreductase N-terminal" evidence="2">
    <location>
        <begin position="56"/>
        <end position="126"/>
    </location>
</feature>
<dbReference type="AlphaFoldDB" id="Q11AQ6"/>
<dbReference type="InterPro" id="IPR055170">
    <property type="entry name" value="GFO_IDH_MocA-like_dom"/>
</dbReference>
<dbReference type="Gene3D" id="3.40.50.720">
    <property type="entry name" value="NAD(P)-binding Rossmann-like Domain"/>
    <property type="match status" value="1"/>
</dbReference>
<dbReference type="GO" id="GO:0016491">
    <property type="term" value="F:oxidoreductase activity"/>
    <property type="evidence" value="ECO:0007669"/>
    <property type="project" value="UniProtKB-KW"/>
</dbReference>
<organism evidence="4">
    <name type="scientific">Chelativorans sp. (strain BNC1)</name>
    <dbReference type="NCBI Taxonomy" id="266779"/>
    <lineage>
        <taxon>Bacteria</taxon>
        <taxon>Pseudomonadati</taxon>
        <taxon>Pseudomonadota</taxon>
        <taxon>Alphaproteobacteria</taxon>
        <taxon>Hyphomicrobiales</taxon>
        <taxon>Phyllobacteriaceae</taxon>
        <taxon>Chelativorans</taxon>
    </lineage>
</organism>
<geneLocation type="plasmid" evidence="4">
    <name>2</name>
</geneLocation>
<accession>Q11AQ6</accession>
<dbReference type="eggNOG" id="COG0673">
    <property type="taxonomic scope" value="Bacteria"/>
</dbReference>
<dbReference type="InterPro" id="IPR000683">
    <property type="entry name" value="Gfo/Idh/MocA-like_OxRdtase_N"/>
</dbReference>
<evidence type="ECO:0000259" key="2">
    <source>
        <dbReference type="Pfam" id="PF01408"/>
    </source>
</evidence>
<dbReference type="GO" id="GO:0000166">
    <property type="term" value="F:nucleotide binding"/>
    <property type="evidence" value="ECO:0007669"/>
    <property type="project" value="InterPro"/>
</dbReference>
<proteinExistence type="predicted"/>